<organism evidence="3 4">
    <name type="scientific">Diabrotica balteata</name>
    <name type="common">Banded cucumber beetle</name>
    <dbReference type="NCBI Taxonomy" id="107213"/>
    <lineage>
        <taxon>Eukaryota</taxon>
        <taxon>Metazoa</taxon>
        <taxon>Ecdysozoa</taxon>
        <taxon>Arthropoda</taxon>
        <taxon>Hexapoda</taxon>
        <taxon>Insecta</taxon>
        <taxon>Pterygota</taxon>
        <taxon>Neoptera</taxon>
        <taxon>Endopterygota</taxon>
        <taxon>Coleoptera</taxon>
        <taxon>Polyphaga</taxon>
        <taxon>Cucujiformia</taxon>
        <taxon>Chrysomeloidea</taxon>
        <taxon>Chrysomelidae</taxon>
        <taxon>Galerucinae</taxon>
        <taxon>Diabroticina</taxon>
        <taxon>Diabroticites</taxon>
        <taxon>Diabrotica</taxon>
    </lineage>
</organism>
<feature type="domain" description="Peptidase C1A papain C-terminal" evidence="2">
    <location>
        <begin position="2"/>
        <end position="150"/>
    </location>
</feature>
<dbReference type="EMBL" id="OU898279">
    <property type="protein sequence ID" value="CAG9833766.1"/>
    <property type="molecule type" value="Genomic_DNA"/>
</dbReference>
<dbReference type="GO" id="GO:0006508">
    <property type="term" value="P:proteolysis"/>
    <property type="evidence" value="ECO:0007669"/>
    <property type="project" value="InterPro"/>
</dbReference>
<comment type="similarity">
    <text evidence="1">Belongs to the peptidase C1 family.</text>
</comment>
<evidence type="ECO:0000259" key="2">
    <source>
        <dbReference type="SMART" id="SM00645"/>
    </source>
</evidence>
<evidence type="ECO:0000313" key="4">
    <source>
        <dbReference type="Proteomes" id="UP001153709"/>
    </source>
</evidence>
<dbReference type="InterPro" id="IPR000668">
    <property type="entry name" value="Peptidase_C1A_C"/>
</dbReference>
<name>A0A9N9XAF6_DIABA</name>
<dbReference type="OrthoDB" id="498368at2759"/>
<reference evidence="3" key="1">
    <citation type="submission" date="2022-01" db="EMBL/GenBank/DDBJ databases">
        <authorList>
            <person name="King R."/>
        </authorList>
    </citation>
    <scope>NUCLEOTIDE SEQUENCE</scope>
</reference>
<protein>
    <recommendedName>
        <fullName evidence="2">Peptidase C1A papain C-terminal domain-containing protein</fullName>
    </recommendedName>
</protein>
<sequence>MDCHPTGDLTGYFENAYQFVKDHGISSEADYPFVAKKGTCKKDIPKVITTLSGYKGIKQSENDLISALANIGPVAVAVSTEHWIPYKGGVFNKTDCATEFTTHAVLAVGYTEDYITIKNTWGPGWGDKGFMHIARGQNICRINDRGAYPIL</sequence>
<dbReference type="Gene3D" id="3.90.70.10">
    <property type="entry name" value="Cysteine proteinases"/>
    <property type="match status" value="1"/>
</dbReference>
<dbReference type="PANTHER" id="PTHR12411">
    <property type="entry name" value="CYSTEINE PROTEASE FAMILY C1-RELATED"/>
    <property type="match status" value="1"/>
</dbReference>
<dbReference type="AlphaFoldDB" id="A0A9N9XAF6"/>
<dbReference type="InterPro" id="IPR013128">
    <property type="entry name" value="Peptidase_C1A"/>
</dbReference>
<accession>A0A9N9XAF6</accession>
<evidence type="ECO:0000313" key="3">
    <source>
        <dbReference type="EMBL" id="CAG9833766.1"/>
    </source>
</evidence>
<dbReference type="InterPro" id="IPR039417">
    <property type="entry name" value="Peptidase_C1A_papain-like"/>
</dbReference>
<dbReference type="Pfam" id="PF00112">
    <property type="entry name" value="Peptidase_C1"/>
    <property type="match status" value="1"/>
</dbReference>
<dbReference type="SUPFAM" id="SSF54001">
    <property type="entry name" value="Cysteine proteinases"/>
    <property type="match status" value="1"/>
</dbReference>
<dbReference type="InterPro" id="IPR038765">
    <property type="entry name" value="Papain-like_cys_pep_sf"/>
</dbReference>
<dbReference type="SMART" id="SM00645">
    <property type="entry name" value="Pept_C1"/>
    <property type="match status" value="1"/>
</dbReference>
<gene>
    <name evidence="3" type="ORF">DIABBA_LOCUS7142</name>
</gene>
<dbReference type="InterPro" id="IPR025661">
    <property type="entry name" value="Pept_asp_AS"/>
</dbReference>
<proteinExistence type="inferred from homology"/>
<dbReference type="Proteomes" id="UP001153709">
    <property type="component" value="Chromosome 4"/>
</dbReference>
<dbReference type="PROSITE" id="PS00640">
    <property type="entry name" value="THIOL_PROTEASE_ASN"/>
    <property type="match status" value="1"/>
</dbReference>
<dbReference type="GO" id="GO:0008234">
    <property type="term" value="F:cysteine-type peptidase activity"/>
    <property type="evidence" value="ECO:0007669"/>
    <property type="project" value="InterPro"/>
</dbReference>
<keyword evidence="4" id="KW-1185">Reference proteome</keyword>
<dbReference type="CDD" id="cd02248">
    <property type="entry name" value="Peptidase_C1A"/>
    <property type="match status" value="1"/>
</dbReference>
<evidence type="ECO:0000256" key="1">
    <source>
        <dbReference type="ARBA" id="ARBA00008455"/>
    </source>
</evidence>